<dbReference type="Pfam" id="PF00282">
    <property type="entry name" value="Pyridoxal_deC"/>
    <property type="match status" value="2"/>
</dbReference>
<sequence>MPTNSIEKDALPAGRVTELTEAIESVLRYVTPFLRTSEDDYDALTAKRQLSYGCYSTGNILQSYLSHPDQLRERLSLDLPQTGQGLEAIASSTSTLLRYSINTSSPGFMDKLWSSPSVPGIAADLLLSALNGNDHVFRVSPALTLIEKHVGEELAHLFGLGDSNSGGITVPGGAAANSTALLIARNVRFPHLKEVGLHGISSPRLVIFASDAAHFSVFNAAQVLGLGSHSVKKISTTTDGSMDPRALKQALDATIAAEEVPLFICGTAGTTVRGAYDPLESIGKLAHEYNAWFHVDACWGGAAAFSDKLTYKLAGCELADSIAYNPHKLLGVPQICSFLLGKDLRTFWYANSLTAGYLFHQGHSISPSDLCSSPITAAFEGELSNNHVEKPSYLDSVHYNWRTSKAIQNAPDPRELYDLASFTPQCGRRPDAVKLYFHWRYYGTEGIAKQVEGAYDGAKYLARLIEEEPSLHLVGGVDVPCTQVCFYYVGTSLKLTGSAQDRAMQNTHFTRLISAGLMKRGWMVDYAPGSGRQEELGDFLRIACNRMTTPCVAEGLVQVISEVVSSDIETITTPTKVILPEMEG</sequence>
<dbReference type="GO" id="GO:0016740">
    <property type="term" value="F:transferase activity"/>
    <property type="evidence" value="ECO:0007669"/>
    <property type="project" value="UniProtKB-KW"/>
</dbReference>
<evidence type="ECO:0000256" key="3">
    <source>
        <dbReference type="ARBA" id="ARBA00022793"/>
    </source>
</evidence>
<dbReference type="EMBL" id="ML738627">
    <property type="protein sequence ID" value="KAE8162574.1"/>
    <property type="molecule type" value="Genomic_DNA"/>
</dbReference>
<protein>
    <submittedName>
        <fullName evidence="8">Pyridoxal phosphate-dependent transferase</fullName>
    </submittedName>
</protein>
<evidence type="ECO:0000256" key="2">
    <source>
        <dbReference type="ARBA" id="ARBA00009533"/>
    </source>
</evidence>
<comment type="similarity">
    <text evidence="2 7">Belongs to the group II decarboxylase family.</text>
</comment>
<keyword evidence="8" id="KW-0808">Transferase</keyword>
<accession>A0A5N6UVG7</accession>
<evidence type="ECO:0000256" key="1">
    <source>
        <dbReference type="ARBA" id="ARBA00001933"/>
    </source>
</evidence>
<name>A0A5N6UVG7_ASPTM</name>
<dbReference type="InterPro" id="IPR002129">
    <property type="entry name" value="PyrdxlP-dep_de-COase"/>
</dbReference>
<keyword evidence="9" id="KW-1185">Reference proteome</keyword>
<dbReference type="OrthoDB" id="392571at2759"/>
<comment type="cofactor">
    <cofactor evidence="1 6 7">
        <name>pyridoxal 5'-phosphate</name>
        <dbReference type="ChEBI" id="CHEBI:597326"/>
    </cofactor>
</comment>
<evidence type="ECO:0000313" key="8">
    <source>
        <dbReference type="EMBL" id="KAE8162574.1"/>
    </source>
</evidence>
<dbReference type="GO" id="GO:0019752">
    <property type="term" value="P:carboxylic acid metabolic process"/>
    <property type="evidence" value="ECO:0007669"/>
    <property type="project" value="InterPro"/>
</dbReference>
<dbReference type="GO" id="GO:0005737">
    <property type="term" value="C:cytoplasm"/>
    <property type="evidence" value="ECO:0007669"/>
    <property type="project" value="TreeGrafter"/>
</dbReference>
<dbReference type="PANTHER" id="PTHR45677">
    <property type="entry name" value="GLUTAMATE DECARBOXYLASE-RELATED"/>
    <property type="match status" value="1"/>
</dbReference>
<dbReference type="AlphaFoldDB" id="A0A5N6UVG7"/>
<evidence type="ECO:0000256" key="4">
    <source>
        <dbReference type="ARBA" id="ARBA00022898"/>
    </source>
</evidence>
<dbReference type="GO" id="GO:0016831">
    <property type="term" value="F:carboxy-lyase activity"/>
    <property type="evidence" value="ECO:0007669"/>
    <property type="project" value="UniProtKB-KW"/>
</dbReference>
<proteinExistence type="inferred from homology"/>
<evidence type="ECO:0000256" key="5">
    <source>
        <dbReference type="ARBA" id="ARBA00023239"/>
    </source>
</evidence>
<dbReference type="Gene3D" id="3.90.1150.170">
    <property type="match status" value="1"/>
</dbReference>
<dbReference type="GO" id="GO:0030170">
    <property type="term" value="F:pyridoxal phosphate binding"/>
    <property type="evidence" value="ECO:0007669"/>
    <property type="project" value="InterPro"/>
</dbReference>
<dbReference type="SUPFAM" id="SSF53383">
    <property type="entry name" value="PLP-dependent transferases"/>
    <property type="match status" value="1"/>
</dbReference>
<reference evidence="8 9" key="1">
    <citation type="submission" date="2019-04" db="EMBL/GenBank/DDBJ databases">
        <title>Friends and foes A comparative genomics study of 23 Aspergillus species from section Flavi.</title>
        <authorList>
            <consortium name="DOE Joint Genome Institute"/>
            <person name="Kjaerbolling I."/>
            <person name="Vesth T."/>
            <person name="Frisvad J.C."/>
            <person name="Nybo J.L."/>
            <person name="Theobald S."/>
            <person name="Kildgaard S."/>
            <person name="Isbrandt T."/>
            <person name="Kuo A."/>
            <person name="Sato A."/>
            <person name="Lyhne E.K."/>
            <person name="Kogle M.E."/>
            <person name="Wiebenga A."/>
            <person name="Kun R.S."/>
            <person name="Lubbers R.J."/>
            <person name="Makela M.R."/>
            <person name="Barry K."/>
            <person name="Chovatia M."/>
            <person name="Clum A."/>
            <person name="Daum C."/>
            <person name="Haridas S."/>
            <person name="He G."/>
            <person name="LaButti K."/>
            <person name="Lipzen A."/>
            <person name="Mondo S."/>
            <person name="Riley R."/>
            <person name="Salamov A."/>
            <person name="Simmons B.A."/>
            <person name="Magnuson J.K."/>
            <person name="Henrissat B."/>
            <person name="Mortensen U.H."/>
            <person name="Larsen T.O."/>
            <person name="Devries R.P."/>
            <person name="Grigoriev I.V."/>
            <person name="Machida M."/>
            <person name="Baker S.E."/>
            <person name="Andersen M.R."/>
        </authorList>
    </citation>
    <scope>NUCLEOTIDE SEQUENCE [LARGE SCALE GENOMIC DNA]</scope>
    <source>
        <strain evidence="8 9">CBS 117626</strain>
    </source>
</reference>
<dbReference type="InterPro" id="IPR015424">
    <property type="entry name" value="PyrdxlP-dep_Trfase"/>
</dbReference>
<organism evidence="8 9">
    <name type="scientific">Aspergillus tamarii</name>
    <dbReference type="NCBI Taxonomy" id="41984"/>
    <lineage>
        <taxon>Eukaryota</taxon>
        <taxon>Fungi</taxon>
        <taxon>Dikarya</taxon>
        <taxon>Ascomycota</taxon>
        <taxon>Pezizomycotina</taxon>
        <taxon>Eurotiomycetes</taxon>
        <taxon>Eurotiomycetidae</taxon>
        <taxon>Eurotiales</taxon>
        <taxon>Aspergillaceae</taxon>
        <taxon>Aspergillus</taxon>
        <taxon>Aspergillus subgen. Circumdati</taxon>
    </lineage>
</organism>
<dbReference type="Gene3D" id="3.40.640.10">
    <property type="entry name" value="Type I PLP-dependent aspartate aminotransferase-like (Major domain)"/>
    <property type="match status" value="1"/>
</dbReference>
<dbReference type="PANTHER" id="PTHR45677:SF8">
    <property type="entry name" value="CYSTEINE SULFINIC ACID DECARBOXYLASE"/>
    <property type="match status" value="1"/>
</dbReference>
<dbReference type="Proteomes" id="UP000326950">
    <property type="component" value="Unassembled WGS sequence"/>
</dbReference>
<keyword evidence="3" id="KW-0210">Decarboxylase</keyword>
<keyword evidence="5 7" id="KW-0456">Lyase</keyword>
<evidence type="ECO:0000256" key="6">
    <source>
        <dbReference type="PIRSR" id="PIRSR602129-50"/>
    </source>
</evidence>
<feature type="modified residue" description="N6-(pyridoxal phosphate)lysine" evidence="6">
    <location>
        <position position="328"/>
    </location>
</feature>
<keyword evidence="4 6" id="KW-0663">Pyridoxal phosphate</keyword>
<dbReference type="InterPro" id="IPR015421">
    <property type="entry name" value="PyrdxlP-dep_Trfase_major"/>
</dbReference>
<gene>
    <name evidence="8" type="ORF">BDV40DRAFT_288434</name>
</gene>
<evidence type="ECO:0000256" key="7">
    <source>
        <dbReference type="RuleBase" id="RU000382"/>
    </source>
</evidence>
<evidence type="ECO:0000313" key="9">
    <source>
        <dbReference type="Proteomes" id="UP000326950"/>
    </source>
</evidence>